<feature type="domain" description="FHA" evidence="3">
    <location>
        <begin position="21"/>
        <end position="69"/>
    </location>
</feature>
<keyword evidence="2" id="KW-0472">Membrane</keyword>
<feature type="transmembrane region" description="Helical" evidence="2">
    <location>
        <begin position="268"/>
        <end position="289"/>
    </location>
</feature>
<feature type="region of interest" description="Disordered" evidence="1">
    <location>
        <begin position="209"/>
        <end position="262"/>
    </location>
</feature>
<dbReference type="CDD" id="cd00060">
    <property type="entry name" value="FHA"/>
    <property type="match status" value="2"/>
</dbReference>
<dbReference type="RefSeq" id="WP_280947241.1">
    <property type="nucleotide sequence ID" value="NZ_CP123764.1"/>
</dbReference>
<dbReference type="InterPro" id="IPR050923">
    <property type="entry name" value="Cell_Proc_Reg/RNA_Proc"/>
</dbReference>
<dbReference type="InterPro" id="IPR008984">
    <property type="entry name" value="SMAD_FHA_dom_sf"/>
</dbReference>
<organism evidence="4 5">
    <name type="scientific">Saccharophagus degradans</name>
    <dbReference type="NCBI Taxonomy" id="86304"/>
    <lineage>
        <taxon>Bacteria</taxon>
        <taxon>Pseudomonadati</taxon>
        <taxon>Pseudomonadota</taxon>
        <taxon>Gammaproteobacteria</taxon>
        <taxon>Cellvibrionales</taxon>
        <taxon>Cellvibrionaceae</taxon>
        <taxon>Saccharophagus</taxon>
    </lineage>
</organism>
<dbReference type="EMBL" id="JAUOPB010000014">
    <property type="protein sequence ID" value="MDO6424391.1"/>
    <property type="molecule type" value="Genomic_DNA"/>
</dbReference>
<dbReference type="Proteomes" id="UP001169760">
    <property type="component" value="Unassembled WGS sequence"/>
</dbReference>
<dbReference type="InterPro" id="IPR000253">
    <property type="entry name" value="FHA_dom"/>
</dbReference>
<dbReference type="PANTHER" id="PTHR23308">
    <property type="entry name" value="NUCLEAR INHIBITOR OF PROTEIN PHOSPHATASE-1"/>
    <property type="match status" value="1"/>
</dbReference>
<comment type="caution">
    <text evidence="4">The sequence shown here is derived from an EMBL/GenBank/DDBJ whole genome shotgun (WGS) entry which is preliminary data.</text>
</comment>
<gene>
    <name evidence="4" type="ORF">Q4521_18035</name>
</gene>
<dbReference type="SUPFAM" id="SSF49879">
    <property type="entry name" value="SMAD/FHA domain"/>
    <property type="match status" value="2"/>
</dbReference>
<dbReference type="Gene3D" id="2.60.200.20">
    <property type="match status" value="2"/>
</dbReference>
<keyword evidence="2" id="KW-1133">Transmembrane helix</keyword>
<proteinExistence type="predicted"/>
<keyword evidence="2" id="KW-0812">Transmembrane</keyword>
<evidence type="ECO:0000256" key="1">
    <source>
        <dbReference type="SAM" id="MobiDB-lite"/>
    </source>
</evidence>
<evidence type="ECO:0000313" key="5">
    <source>
        <dbReference type="Proteomes" id="UP001169760"/>
    </source>
</evidence>
<reference evidence="4" key="1">
    <citation type="submission" date="2023-07" db="EMBL/GenBank/DDBJ databases">
        <title>Genome content predicts the carbon catabolic preferences of heterotrophic bacteria.</title>
        <authorList>
            <person name="Gralka M."/>
        </authorList>
    </citation>
    <scope>NUCLEOTIDE SEQUENCE</scope>
    <source>
        <strain evidence="4">I3M17_2</strain>
    </source>
</reference>
<feature type="domain" description="FHA" evidence="3">
    <location>
        <begin position="128"/>
        <end position="177"/>
    </location>
</feature>
<sequence>MLKIQFKDPNRNPLWVMEKNFSIGADKSNHLVLNQPGIAPFHAKLINQGDKFLLRDINEAGTFVNGLRVTQKQVACGDTLRFGDVELEIIDPLSETQDEACPYWSLIADSSWLSGQEFPILANIGETVLIGRNHECHIVFPGTHLSRRHAQITMGAKSLTVTDLKSANGTFLNDSKIDEAEVKAGDRLRFDVYSFRVFGPGIQLSKSATHTKLPALTPPPGSIEAAPTNSQAKEPAKDATAQPEVKRWKTRPTSPGNREEPVYPKNKALGWLVAGVILIGFATAALLIVGG</sequence>
<protein>
    <submittedName>
        <fullName evidence="4">FHA domain-containing protein</fullName>
    </submittedName>
</protein>
<evidence type="ECO:0000259" key="3">
    <source>
        <dbReference type="PROSITE" id="PS50006"/>
    </source>
</evidence>
<evidence type="ECO:0000313" key="4">
    <source>
        <dbReference type="EMBL" id="MDO6424391.1"/>
    </source>
</evidence>
<dbReference type="PROSITE" id="PS50006">
    <property type="entry name" value="FHA_DOMAIN"/>
    <property type="match status" value="2"/>
</dbReference>
<evidence type="ECO:0000256" key="2">
    <source>
        <dbReference type="SAM" id="Phobius"/>
    </source>
</evidence>
<dbReference type="SMART" id="SM00240">
    <property type="entry name" value="FHA"/>
    <property type="match status" value="2"/>
</dbReference>
<dbReference type="AlphaFoldDB" id="A0AAW7XCV0"/>
<accession>A0AAW7XCV0</accession>
<name>A0AAW7XCV0_9GAMM</name>
<dbReference type="Pfam" id="PF00498">
    <property type="entry name" value="FHA"/>
    <property type="match status" value="2"/>
</dbReference>